<dbReference type="HOGENOM" id="CLU_2552450_0_0_9"/>
<sequence length="82" mass="9441">MRVLKENVELIIDEKEFSRFAKLGYKRIDVSEQSNQDTDKKVPLSKMKLEDLKKTAEELGLDSDGLNCDELRKIIKDAQGNQ</sequence>
<dbReference type="EMBL" id="ABFX02000008">
    <property type="protein sequence ID" value="EDS18133.1"/>
    <property type="molecule type" value="Genomic_DNA"/>
</dbReference>
<dbReference type="Proteomes" id="UP000005798">
    <property type="component" value="Unassembled WGS sequence"/>
</dbReference>
<reference evidence="1" key="2">
    <citation type="submission" date="2014-06" db="EMBL/GenBank/DDBJ databases">
        <title>Draft genome sequence of Clostridium ramosum(DSM 1402).</title>
        <authorList>
            <person name="Sudarsanam P."/>
            <person name="Ley R."/>
            <person name="Guruge J."/>
            <person name="Turnbaugh P.J."/>
            <person name="Mahowald M."/>
            <person name="Liep D."/>
            <person name="Gordon J."/>
        </authorList>
    </citation>
    <scope>NUCLEOTIDE SEQUENCE</scope>
    <source>
        <strain evidence="1">DSM 1402</strain>
    </source>
</reference>
<gene>
    <name evidence="1" type="ORF">CLORAM_02929</name>
</gene>
<dbReference type="AlphaFoldDB" id="B0N8J5"/>
<evidence type="ECO:0000313" key="1">
    <source>
        <dbReference type="EMBL" id="EDS18133.1"/>
    </source>
</evidence>
<keyword evidence="2" id="KW-1185">Reference proteome</keyword>
<protein>
    <submittedName>
        <fullName evidence="1">Uncharacterized protein</fullName>
    </submittedName>
</protein>
<name>B0N8J5_9FIRM</name>
<proteinExistence type="predicted"/>
<organism evidence="1 2">
    <name type="scientific">Thomasclavelia ramosa DSM 1402</name>
    <dbReference type="NCBI Taxonomy" id="445974"/>
    <lineage>
        <taxon>Bacteria</taxon>
        <taxon>Bacillati</taxon>
        <taxon>Bacillota</taxon>
        <taxon>Erysipelotrichia</taxon>
        <taxon>Erysipelotrichales</taxon>
        <taxon>Coprobacillaceae</taxon>
        <taxon>Thomasclavelia</taxon>
    </lineage>
</organism>
<comment type="caution">
    <text evidence="1">The sequence shown here is derived from an EMBL/GenBank/DDBJ whole genome shotgun (WGS) entry which is preliminary data.</text>
</comment>
<accession>B0N8J5</accession>
<reference evidence="1" key="1">
    <citation type="submission" date="2007-11" db="EMBL/GenBank/DDBJ databases">
        <authorList>
            <person name="Fulton L."/>
            <person name="Clifton S."/>
            <person name="Fulton B."/>
            <person name="Xu J."/>
            <person name="Minx P."/>
            <person name="Pepin K.H."/>
            <person name="Johnson M."/>
            <person name="Thiruvilangam P."/>
            <person name="Bhonagiri V."/>
            <person name="Nash W.E."/>
            <person name="Mardis E.R."/>
            <person name="Wilson R.K."/>
        </authorList>
    </citation>
    <scope>NUCLEOTIDE SEQUENCE [LARGE SCALE GENOMIC DNA]</scope>
    <source>
        <strain evidence="1">DSM 1402</strain>
    </source>
</reference>
<dbReference type="RefSeq" id="WP_003539109.1">
    <property type="nucleotide sequence ID" value="NZ_CAXTKX010000020.1"/>
</dbReference>
<evidence type="ECO:0000313" key="2">
    <source>
        <dbReference type="Proteomes" id="UP000005798"/>
    </source>
</evidence>